<feature type="chain" id="PRO_5011552266" description="DUF4374 domain-containing protein" evidence="1">
    <location>
        <begin position="18"/>
        <end position="403"/>
    </location>
</feature>
<feature type="signal peptide" evidence="1">
    <location>
        <begin position="1"/>
        <end position="17"/>
    </location>
</feature>
<keyword evidence="3" id="KW-1185">Reference proteome</keyword>
<dbReference type="STRING" id="563176.SAMN04488090_0209"/>
<name>A0A1G9HU69_9BACT</name>
<dbReference type="Proteomes" id="UP000198901">
    <property type="component" value="Unassembled WGS sequence"/>
</dbReference>
<organism evidence="2 3">
    <name type="scientific">Siphonobacter aquaeclarae</name>
    <dbReference type="NCBI Taxonomy" id="563176"/>
    <lineage>
        <taxon>Bacteria</taxon>
        <taxon>Pseudomonadati</taxon>
        <taxon>Bacteroidota</taxon>
        <taxon>Cytophagia</taxon>
        <taxon>Cytophagales</taxon>
        <taxon>Cytophagaceae</taxon>
        <taxon>Siphonobacter</taxon>
    </lineage>
</organism>
<protein>
    <recommendedName>
        <fullName evidence="4">DUF4374 domain-containing protein</fullName>
    </recommendedName>
</protein>
<proteinExistence type="predicted"/>
<dbReference type="InterPro" id="IPR025401">
    <property type="entry name" value="DUF4374"/>
</dbReference>
<evidence type="ECO:0000313" key="2">
    <source>
        <dbReference type="EMBL" id="SDL16527.1"/>
    </source>
</evidence>
<dbReference type="RefSeq" id="WP_093196625.1">
    <property type="nucleotide sequence ID" value="NZ_FNGS01000001.1"/>
</dbReference>
<dbReference type="EMBL" id="FNGS01000001">
    <property type="protein sequence ID" value="SDL16527.1"/>
    <property type="molecule type" value="Genomic_DNA"/>
</dbReference>
<gene>
    <name evidence="2" type="ORF">SAMN04488090_0209</name>
</gene>
<accession>A0A1G9HU69</accession>
<sequence length="403" mass="43328">MKKVLLLPGMLCLLALASCDKKEKETPEPAGKSRYVFVAYSVGSSGESAPYIIAADSVTGGTLTTTGEGVETDAYSFLAQNNTLFAMVYGGQGPITPYKLDSKGKIAQVGNTVNAVTAGIYGAVNQDAFVGAQVSRVKSDPTATFFRFDAQKYILAGTSTVNLLQVAGNGEMATFSGVTQVENQLFLPFYCTPGESGKTTQFPDSTYIAVFSYPEMQFKKVIRDGRTGTIGNWFGMQGVATVESGDVYAWSTANGSKNPSAIVRIKKGQEVFDQSYFFNVEEKTGGLKLSRGEHVANGKFLFSIYTAGNVSANGISGGRVRLAIADVNAQTITWVDGVPEHATLPYKNKTYRESDGKTIHYVLKEDSGRFAVYTIDVTTAKGKRGLQFDNVSDVTTITKLSYE</sequence>
<dbReference type="OrthoDB" id="738440at2"/>
<evidence type="ECO:0000256" key="1">
    <source>
        <dbReference type="SAM" id="SignalP"/>
    </source>
</evidence>
<dbReference type="Pfam" id="PF14298">
    <property type="entry name" value="DUF4374"/>
    <property type="match status" value="1"/>
</dbReference>
<evidence type="ECO:0000313" key="3">
    <source>
        <dbReference type="Proteomes" id="UP000198901"/>
    </source>
</evidence>
<keyword evidence="1" id="KW-0732">Signal</keyword>
<dbReference type="AlphaFoldDB" id="A0A1G9HU69"/>
<reference evidence="2 3" key="1">
    <citation type="submission" date="2016-10" db="EMBL/GenBank/DDBJ databases">
        <authorList>
            <person name="de Groot N.N."/>
        </authorList>
    </citation>
    <scope>NUCLEOTIDE SEQUENCE [LARGE SCALE GENOMIC DNA]</scope>
    <source>
        <strain evidence="2 3">DSM 21668</strain>
    </source>
</reference>
<evidence type="ECO:0008006" key="4">
    <source>
        <dbReference type="Google" id="ProtNLM"/>
    </source>
</evidence>
<dbReference type="PROSITE" id="PS51257">
    <property type="entry name" value="PROKAR_LIPOPROTEIN"/>
    <property type="match status" value="1"/>
</dbReference>